<reference evidence="1" key="1">
    <citation type="submission" date="2021-01" db="EMBL/GenBank/DDBJ databases">
        <authorList>
            <consortium name="Genoscope - CEA"/>
            <person name="William W."/>
        </authorList>
    </citation>
    <scope>NUCLEOTIDE SEQUENCE</scope>
</reference>
<dbReference type="EMBL" id="CAJJDM010000051">
    <property type="protein sequence ID" value="CAD8073792.1"/>
    <property type="molecule type" value="Genomic_DNA"/>
</dbReference>
<organism evidence="1 2">
    <name type="scientific">Paramecium primaurelia</name>
    <dbReference type="NCBI Taxonomy" id="5886"/>
    <lineage>
        <taxon>Eukaryota</taxon>
        <taxon>Sar</taxon>
        <taxon>Alveolata</taxon>
        <taxon>Ciliophora</taxon>
        <taxon>Intramacronucleata</taxon>
        <taxon>Oligohymenophorea</taxon>
        <taxon>Peniculida</taxon>
        <taxon>Parameciidae</taxon>
        <taxon>Paramecium</taxon>
    </lineage>
</organism>
<dbReference type="AlphaFoldDB" id="A0A8S1M4Z4"/>
<comment type="caution">
    <text evidence="1">The sequence shown here is derived from an EMBL/GenBank/DDBJ whole genome shotgun (WGS) entry which is preliminary data.</text>
</comment>
<evidence type="ECO:0000313" key="2">
    <source>
        <dbReference type="Proteomes" id="UP000688137"/>
    </source>
</evidence>
<evidence type="ECO:0000313" key="1">
    <source>
        <dbReference type="EMBL" id="CAD8073792.1"/>
    </source>
</evidence>
<keyword evidence="2" id="KW-1185">Reference proteome</keyword>
<sequence>MRPQVGLKIQGKLKPSDKQLIEIVNLHGGINCTCWSQVARIYESQVGVRVRKAYELKRLYISFTQYDEQFTKDQLVELFESAIQSRGNSRAGSKQFEQRTGIHIYISRYTSYIKGWLRQGLKYMRDVFLPSRNKSWAQTEFYSKCQYIPPRSAFYMLKILDCDLKDYQDDFLIMDFYKCASVFQQLLYLYALNFNVKSRAEVYGLFSQMITRRMYKKIHCYAHYFEELRKINVTKICKDEQLTQHPMLARTIKLNQESSLYKLLFQEHDYTVKFKLFNESNDLEQNLFSVLLKPQKVKEQQSNEQETYVINLVELKEEHKLKSQKVPKEFIETKKKVKQKKYFRGHFIRDGTYSCCNQTTKQFDYDYDI</sequence>
<gene>
    <name evidence="1" type="ORF">PPRIM_AZ9-3.1.T0510245</name>
</gene>
<dbReference type="Proteomes" id="UP000688137">
    <property type="component" value="Unassembled WGS sequence"/>
</dbReference>
<proteinExistence type="predicted"/>
<accession>A0A8S1M4Z4</accession>
<name>A0A8S1M4Z4_PARPR</name>
<protein>
    <submittedName>
        <fullName evidence="1">Uncharacterized protein</fullName>
    </submittedName>
</protein>